<dbReference type="AlphaFoldDB" id="A0A7I7X2Y0"/>
<evidence type="ECO:0000313" key="6">
    <source>
        <dbReference type="EMBL" id="BBZ23832.1"/>
    </source>
</evidence>
<dbReference type="SUPFAM" id="SSF53720">
    <property type="entry name" value="ALDH-like"/>
    <property type="match status" value="1"/>
</dbReference>
<dbReference type="GO" id="GO:0004777">
    <property type="term" value="F:succinate-semialdehyde dehydrogenase (NAD+) activity"/>
    <property type="evidence" value="ECO:0007669"/>
    <property type="project" value="TreeGrafter"/>
</dbReference>
<keyword evidence="7" id="KW-1185">Reference proteome</keyword>
<evidence type="ECO:0000259" key="5">
    <source>
        <dbReference type="Pfam" id="PF00171"/>
    </source>
</evidence>
<keyword evidence="2 4" id="KW-0560">Oxidoreductase</keyword>
<dbReference type="GO" id="GO:0009450">
    <property type="term" value="P:gamma-aminobutyric acid catabolic process"/>
    <property type="evidence" value="ECO:0007669"/>
    <property type="project" value="TreeGrafter"/>
</dbReference>
<feature type="domain" description="Aldehyde dehydrogenase" evidence="5">
    <location>
        <begin position="36"/>
        <end position="488"/>
    </location>
</feature>
<dbReference type="Gene3D" id="3.40.605.10">
    <property type="entry name" value="Aldehyde Dehydrogenase, Chain A, domain 1"/>
    <property type="match status" value="1"/>
</dbReference>
<dbReference type="Gene3D" id="3.40.309.10">
    <property type="entry name" value="Aldehyde Dehydrogenase, Chain A, domain 2"/>
    <property type="match status" value="1"/>
</dbReference>
<feature type="active site" evidence="3">
    <location>
        <position position="268"/>
    </location>
</feature>
<dbReference type="InterPro" id="IPR029510">
    <property type="entry name" value="Ald_DH_CS_GLU"/>
</dbReference>
<proteinExistence type="inferred from homology"/>
<dbReference type="InterPro" id="IPR016163">
    <property type="entry name" value="Ald_DH_C"/>
</dbReference>
<accession>A0A7I7X2Y0</accession>
<dbReference type="EMBL" id="AP022609">
    <property type="protein sequence ID" value="BBZ23832.1"/>
    <property type="molecule type" value="Genomic_DNA"/>
</dbReference>
<organism evidence="6 7">
    <name type="scientific">Mycolicibacter hiberniae</name>
    <dbReference type="NCBI Taxonomy" id="29314"/>
    <lineage>
        <taxon>Bacteria</taxon>
        <taxon>Bacillati</taxon>
        <taxon>Actinomycetota</taxon>
        <taxon>Actinomycetes</taxon>
        <taxon>Mycobacteriales</taxon>
        <taxon>Mycobacteriaceae</taxon>
        <taxon>Mycolicibacter</taxon>
    </lineage>
</organism>
<dbReference type="Pfam" id="PF00171">
    <property type="entry name" value="Aldedh"/>
    <property type="match status" value="1"/>
</dbReference>
<dbReference type="FunFam" id="3.40.309.10:FF:000009">
    <property type="entry name" value="Aldehyde dehydrogenase A"/>
    <property type="match status" value="1"/>
</dbReference>
<evidence type="ECO:0000256" key="1">
    <source>
        <dbReference type="ARBA" id="ARBA00009986"/>
    </source>
</evidence>
<dbReference type="InterPro" id="IPR016162">
    <property type="entry name" value="Ald_DH_N"/>
</dbReference>
<comment type="similarity">
    <text evidence="1 4">Belongs to the aldehyde dehydrogenase family.</text>
</comment>
<reference evidence="6 7" key="1">
    <citation type="journal article" date="2019" name="Emerg. Microbes Infect.">
        <title>Comprehensive subspecies identification of 175 nontuberculous mycobacteria species based on 7547 genomic profiles.</title>
        <authorList>
            <person name="Matsumoto Y."/>
            <person name="Kinjo T."/>
            <person name="Motooka D."/>
            <person name="Nabeya D."/>
            <person name="Jung N."/>
            <person name="Uechi K."/>
            <person name="Horii T."/>
            <person name="Iida T."/>
            <person name="Fujita J."/>
            <person name="Nakamura S."/>
        </authorList>
    </citation>
    <scope>NUCLEOTIDE SEQUENCE [LARGE SCALE GENOMIC DNA]</scope>
    <source>
        <strain evidence="6 7">JCM 13571</strain>
    </source>
</reference>
<name>A0A7I7X2Y0_9MYCO</name>
<dbReference type="PANTHER" id="PTHR43353:SF5">
    <property type="entry name" value="SUCCINATE-SEMIALDEHYDE DEHYDROGENASE, MITOCHONDRIAL"/>
    <property type="match status" value="1"/>
</dbReference>
<evidence type="ECO:0000256" key="2">
    <source>
        <dbReference type="ARBA" id="ARBA00023002"/>
    </source>
</evidence>
<gene>
    <name evidence="6" type="ORF">MHIB_22500</name>
</gene>
<evidence type="ECO:0000313" key="7">
    <source>
        <dbReference type="Proteomes" id="UP000467260"/>
    </source>
</evidence>
<dbReference type="InterPro" id="IPR015590">
    <property type="entry name" value="Aldehyde_DH_dom"/>
</dbReference>
<dbReference type="CDD" id="cd07099">
    <property type="entry name" value="ALDH_DDALDH"/>
    <property type="match status" value="1"/>
</dbReference>
<sequence length="536" mass="57451">MTLTIPRQHLTITYGEVTASSQDRDREPHMTAVQPRTESLITVHNPATGAVAGTVPVDGSEMVAAKAAQLVSAQPEWEELGPAGRKRWMLAWQEWILDHADHITEVLISETGKSYVDASLEAVATSDAINYWATHAKEFLADRHPKAHSPVYQVKRFTTAYRPYPLVGVITPWNFPFAMPGLDVPPALAAGAAVLLKPSEVTPLSAVEFVRGWTEIGAPPVLGLATGYGETGQALIEHADFLQFTGSTATGRKVAVACAERLIPYGLELGGKDPAIVLADADLERAANGIAWGGMFNSGQVCVSVERVYVEAPVYDEFVAKLAARVGGMQQGHDGDTGAMATAAQRDIVSRHVEEATAAGARVLAGGKPTGVGTYFAPTVLADVEPEMSCMAEETFGPTLPVIKVADENEAVRLANDSPYGLSATVWTADKRRGQRLARRLEVGAVNINDALVNVFCPGLPMGGWKQSGIGYRAGGAAGIIKYCRQQAITAPRVPTQKSELLWYPASKRRMGIALAVMRAFSARGRRRFGMRPRNG</sequence>
<dbReference type="InterPro" id="IPR016161">
    <property type="entry name" value="Ald_DH/histidinol_DH"/>
</dbReference>
<evidence type="ECO:0000256" key="3">
    <source>
        <dbReference type="PROSITE-ProRule" id="PRU10007"/>
    </source>
</evidence>
<dbReference type="InterPro" id="IPR050740">
    <property type="entry name" value="Aldehyde_DH_Superfamily"/>
</dbReference>
<dbReference type="PANTHER" id="PTHR43353">
    <property type="entry name" value="SUCCINATE-SEMIALDEHYDE DEHYDROGENASE, MITOCHONDRIAL"/>
    <property type="match status" value="1"/>
</dbReference>
<dbReference type="KEGG" id="mhib:MHIB_22500"/>
<dbReference type="Proteomes" id="UP000467260">
    <property type="component" value="Chromosome"/>
</dbReference>
<dbReference type="PROSITE" id="PS00687">
    <property type="entry name" value="ALDEHYDE_DEHYDR_GLU"/>
    <property type="match status" value="1"/>
</dbReference>
<protein>
    <submittedName>
        <fullName evidence="6">Aldehyde dehydrogenase</fullName>
    </submittedName>
</protein>
<evidence type="ECO:0000256" key="4">
    <source>
        <dbReference type="RuleBase" id="RU003345"/>
    </source>
</evidence>